<accession>Q23TG9</accession>
<dbReference type="HOGENOM" id="CLU_104844_0_0_1"/>
<dbReference type="RefSeq" id="XP_001019982.2">
    <property type="nucleotide sequence ID" value="XM_001019982.2"/>
</dbReference>
<evidence type="ECO:0000313" key="2">
    <source>
        <dbReference type="Proteomes" id="UP000009168"/>
    </source>
</evidence>
<dbReference type="EMBL" id="GG662636">
    <property type="protein sequence ID" value="EAR99737.2"/>
    <property type="molecule type" value="Genomic_DNA"/>
</dbReference>
<reference evidence="2" key="1">
    <citation type="journal article" date="2006" name="PLoS Biol.">
        <title>Macronuclear genome sequence of the ciliate Tetrahymena thermophila, a model eukaryote.</title>
        <authorList>
            <person name="Eisen J.A."/>
            <person name="Coyne R.S."/>
            <person name="Wu M."/>
            <person name="Wu D."/>
            <person name="Thiagarajan M."/>
            <person name="Wortman J.R."/>
            <person name="Badger J.H."/>
            <person name="Ren Q."/>
            <person name="Amedeo P."/>
            <person name="Jones K.M."/>
            <person name="Tallon L.J."/>
            <person name="Delcher A.L."/>
            <person name="Salzberg S.L."/>
            <person name="Silva J.C."/>
            <person name="Haas B.J."/>
            <person name="Majoros W.H."/>
            <person name="Farzad M."/>
            <person name="Carlton J.M."/>
            <person name="Smith R.K. Jr."/>
            <person name="Garg J."/>
            <person name="Pearlman R.E."/>
            <person name="Karrer K.M."/>
            <person name="Sun L."/>
            <person name="Manning G."/>
            <person name="Elde N.C."/>
            <person name="Turkewitz A.P."/>
            <person name="Asai D.J."/>
            <person name="Wilkes D.E."/>
            <person name="Wang Y."/>
            <person name="Cai H."/>
            <person name="Collins K."/>
            <person name="Stewart B.A."/>
            <person name="Lee S.R."/>
            <person name="Wilamowska K."/>
            <person name="Weinberg Z."/>
            <person name="Ruzzo W.L."/>
            <person name="Wloga D."/>
            <person name="Gaertig J."/>
            <person name="Frankel J."/>
            <person name="Tsao C.-C."/>
            <person name="Gorovsky M.A."/>
            <person name="Keeling P.J."/>
            <person name="Waller R.F."/>
            <person name="Patron N.J."/>
            <person name="Cherry J.M."/>
            <person name="Stover N.A."/>
            <person name="Krieger C.J."/>
            <person name="del Toro C."/>
            <person name="Ryder H.F."/>
            <person name="Williamson S.C."/>
            <person name="Barbeau R.A."/>
            <person name="Hamilton E.P."/>
            <person name="Orias E."/>
        </authorList>
    </citation>
    <scope>NUCLEOTIDE SEQUENCE [LARGE SCALE GENOMIC DNA]</scope>
    <source>
        <strain evidence="2">SB210</strain>
    </source>
</reference>
<dbReference type="AlphaFoldDB" id="Q23TG9"/>
<dbReference type="InterPro" id="IPR028008">
    <property type="entry name" value="DUF4441"/>
</dbReference>
<proteinExistence type="predicted"/>
<dbReference type="GeneID" id="7827126"/>
<dbReference type="Proteomes" id="UP000009168">
    <property type="component" value="Unassembled WGS sequence"/>
</dbReference>
<evidence type="ECO:0000313" key="1">
    <source>
        <dbReference type="EMBL" id="EAR99737.2"/>
    </source>
</evidence>
<protein>
    <submittedName>
        <fullName evidence="1">Uncharacterized protein</fullName>
    </submittedName>
</protein>
<organism evidence="1 2">
    <name type="scientific">Tetrahymena thermophila (strain SB210)</name>
    <dbReference type="NCBI Taxonomy" id="312017"/>
    <lineage>
        <taxon>Eukaryota</taxon>
        <taxon>Sar</taxon>
        <taxon>Alveolata</taxon>
        <taxon>Ciliophora</taxon>
        <taxon>Intramacronucleata</taxon>
        <taxon>Oligohymenophorea</taxon>
        <taxon>Hymenostomatida</taxon>
        <taxon>Tetrahymenina</taxon>
        <taxon>Tetrahymenidae</taxon>
        <taxon>Tetrahymena</taxon>
    </lineage>
</organism>
<dbReference type="Pfam" id="PF14536">
    <property type="entry name" value="DUF4441"/>
    <property type="match status" value="1"/>
</dbReference>
<dbReference type="KEGG" id="tet:TTHERM_00666130"/>
<sequence>MKQDTQFQHQNTKRDLLINNVSGILFEKGSNSSCKLNERHGDIYINSHNQQKSYLKSQYESDSSVLNNSEFQDEEYYQNNDLLQKFEDISKNNICKNIIKAFFANLLDKNNDLLTDFVFKGTSENNARKQTKKFTQSYNFNNNNLHKLIQHPRYGKAFEFYLTFEAEYWLEKSKVKQKEDHQIYINFLKLCCCNTDYSNRLIAYKKGKKTLFNNRQ</sequence>
<gene>
    <name evidence="1" type="ORF">TTHERM_00666130</name>
</gene>
<keyword evidence="2" id="KW-1185">Reference proteome</keyword>
<name>Q23TG9_TETTS</name>
<dbReference type="InParanoid" id="Q23TG9"/>